<evidence type="ECO:0000313" key="2">
    <source>
        <dbReference type="EMBL" id="VDD89657.1"/>
    </source>
</evidence>
<organism evidence="4">
    <name type="scientific">Enterobius vermicularis</name>
    <name type="common">Human pinworm</name>
    <dbReference type="NCBI Taxonomy" id="51028"/>
    <lineage>
        <taxon>Eukaryota</taxon>
        <taxon>Metazoa</taxon>
        <taxon>Ecdysozoa</taxon>
        <taxon>Nematoda</taxon>
        <taxon>Chromadorea</taxon>
        <taxon>Rhabditida</taxon>
        <taxon>Spirurina</taxon>
        <taxon>Oxyuridomorpha</taxon>
        <taxon>Oxyuroidea</taxon>
        <taxon>Oxyuridae</taxon>
        <taxon>Enterobius</taxon>
    </lineage>
</organism>
<reference evidence="2 3" key="2">
    <citation type="submission" date="2018-10" db="EMBL/GenBank/DDBJ databases">
        <authorList>
            <consortium name="Pathogen Informatics"/>
        </authorList>
    </citation>
    <scope>NUCLEOTIDE SEQUENCE [LARGE SCALE GENOMIC DNA]</scope>
</reference>
<keyword evidence="3" id="KW-1185">Reference proteome</keyword>
<evidence type="ECO:0000256" key="1">
    <source>
        <dbReference type="SAM" id="Phobius"/>
    </source>
</evidence>
<dbReference type="AlphaFoldDB" id="A0A158QAC6"/>
<feature type="transmembrane region" description="Helical" evidence="1">
    <location>
        <begin position="6"/>
        <end position="28"/>
    </location>
</feature>
<dbReference type="OrthoDB" id="5837513at2759"/>
<proteinExistence type="predicted"/>
<name>A0A158QAC6_ENTVE</name>
<keyword evidence="1" id="KW-1133">Transmembrane helix</keyword>
<protein>
    <submittedName>
        <fullName evidence="4">HMA domain-containing protein</fullName>
    </submittedName>
</protein>
<evidence type="ECO:0000313" key="3">
    <source>
        <dbReference type="Proteomes" id="UP000274131"/>
    </source>
</evidence>
<keyword evidence="1" id="KW-0812">Transmembrane</keyword>
<dbReference type="WBParaSite" id="EVEC_0000470001-mRNA-1">
    <property type="protein sequence ID" value="EVEC_0000470001-mRNA-1"/>
    <property type="gene ID" value="EVEC_0000470001"/>
</dbReference>
<reference evidence="4" key="1">
    <citation type="submission" date="2016-04" db="UniProtKB">
        <authorList>
            <consortium name="WormBaseParasite"/>
        </authorList>
    </citation>
    <scope>IDENTIFICATION</scope>
</reference>
<dbReference type="Proteomes" id="UP000274131">
    <property type="component" value="Unassembled WGS sequence"/>
</dbReference>
<keyword evidence="1" id="KW-0472">Membrane</keyword>
<sequence>MTTRWLNIAVVFACLMAAFCIAVPLMRLSSDHNGIFMSNIHKKQYPLRIPKISTKKRFLLLKNTDRVLSIGPLSPYEYSRKLLAEKLQTESNNNDDDYNNNNLRPKRSFKNAVIEGANCEHIELIDCDNYTTNDMECMVTATGMTCCICTGELKKEFTDYSIFR</sequence>
<evidence type="ECO:0000313" key="4">
    <source>
        <dbReference type="WBParaSite" id="EVEC_0000470001-mRNA-1"/>
    </source>
</evidence>
<accession>A0A158QAC6</accession>
<gene>
    <name evidence="2" type="ORF">EVEC_LOCUS4408</name>
</gene>
<dbReference type="EMBL" id="UXUI01007848">
    <property type="protein sequence ID" value="VDD89657.1"/>
    <property type="molecule type" value="Genomic_DNA"/>
</dbReference>